<proteinExistence type="predicted"/>
<dbReference type="EMBL" id="GBXM01040858">
    <property type="protein sequence ID" value="JAH67719.1"/>
    <property type="molecule type" value="Transcribed_RNA"/>
</dbReference>
<name>A0A0E9UPB2_ANGAN</name>
<organism evidence="1">
    <name type="scientific">Anguilla anguilla</name>
    <name type="common">European freshwater eel</name>
    <name type="synonym">Muraena anguilla</name>
    <dbReference type="NCBI Taxonomy" id="7936"/>
    <lineage>
        <taxon>Eukaryota</taxon>
        <taxon>Metazoa</taxon>
        <taxon>Chordata</taxon>
        <taxon>Craniata</taxon>
        <taxon>Vertebrata</taxon>
        <taxon>Euteleostomi</taxon>
        <taxon>Actinopterygii</taxon>
        <taxon>Neopterygii</taxon>
        <taxon>Teleostei</taxon>
        <taxon>Anguilliformes</taxon>
        <taxon>Anguillidae</taxon>
        <taxon>Anguilla</taxon>
    </lineage>
</organism>
<reference evidence="1" key="2">
    <citation type="journal article" date="2015" name="Fish Shellfish Immunol.">
        <title>Early steps in the European eel (Anguilla anguilla)-Vibrio vulnificus interaction in the gills: Role of the RtxA13 toxin.</title>
        <authorList>
            <person name="Callol A."/>
            <person name="Pajuelo D."/>
            <person name="Ebbesson L."/>
            <person name="Teles M."/>
            <person name="MacKenzie S."/>
            <person name="Amaro C."/>
        </authorList>
    </citation>
    <scope>NUCLEOTIDE SEQUENCE</scope>
</reference>
<accession>A0A0E9UPB2</accession>
<reference evidence="1" key="1">
    <citation type="submission" date="2014-11" db="EMBL/GenBank/DDBJ databases">
        <authorList>
            <person name="Amaro Gonzalez C."/>
        </authorList>
    </citation>
    <scope>NUCLEOTIDE SEQUENCE</scope>
</reference>
<evidence type="ECO:0000313" key="1">
    <source>
        <dbReference type="EMBL" id="JAH67719.1"/>
    </source>
</evidence>
<protein>
    <submittedName>
        <fullName evidence="1">Uncharacterized protein</fullName>
    </submittedName>
</protein>
<sequence>MLHCLKGLKHSVLQYVIIHFPLWGSFAHVNV</sequence>
<dbReference type="AlphaFoldDB" id="A0A0E9UPB2"/>